<sequence>MGSTNSPRLTTAGLYAALKGQTLRFPSLDSILSPFPTELSPHYDQLKHIVDMIIEDQIDEEEVKEKARKIDVALLAAYWYPHSPLERLETISYFLLWIFLWDDAAEESATIDLDADSTTTLNERALEYVAYHLGLDHRAFIPLPDPSPSTLPSLSTPMCRTSSPSRPSSRSSTSSSPSKSSTTAQATHPVPVAVAIVALPPSPPQSNDSTATTSNMYIDSEPEYKDQRAESIIINVEKQSQTRGTKEPPPPTKYSTFFKCFSHSFRSHSPAHSPHHLLSSTSLYLSSTSLYLSSTSLEVSTHTAGHGTIPTETEYWKYRRGTNGISFFSCLGEYMTDTVLPGKVWEMKEMRRLWDAVARNVVIINDVLSLPKEIKVNWPGLVAIYLVDRTPNMSLDKAVGILVEELKRG</sequence>
<dbReference type="GO" id="GO:0010333">
    <property type="term" value="F:terpene synthase activity"/>
    <property type="evidence" value="ECO:0007669"/>
    <property type="project" value="InterPro"/>
</dbReference>
<dbReference type="AlphaFoldDB" id="A0AAE0UFR3"/>
<dbReference type="Gene3D" id="1.10.600.10">
    <property type="entry name" value="Farnesyl Diphosphate Synthase"/>
    <property type="match status" value="2"/>
</dbReference>
<name>A0AAE0UFR3_SORBR</name>
<dbReference type="SUPFAM" id="SSF48576">
    <property type="entry name" value="Terpenoid synthases"/>
    <property type="match status" value="2"/>
</dbReference>
<dbReference type="Pfam" id="PF19086">
    <property type="entry name" value="Terpene_syn_C_2"/>
    <property type="match status" value="1"/>
</dbReference>
<reference evidence="6" key="2">
    <citation type="submission" date="2023-07" db="EMBL/GenBank/DDBJ databases">
        <authorList>
            <consortium name="Lawrence Berkeley National Laboratory"/>
            <person name="Haridas S."/>
            <person name="Hensen N."/>
            <person name="Bonometti L."/>
            <person name="Westerberg I."/>
            <person name="Brannstrom I.O."/>
            <person name="Guillou S."/>
            <person name="Cros-Aarteil S."/>
            <person name="Calhoun S."/>
            <person name="Kuo A."/>
            <person name="Mondo S."/>
            <person name="Pangilinan J."/>
            <person name="Riley R."/>
            <person name="LaButti K."/>
            <person name="Andreopoulos B."/>
            <person name="Lipzen A."/>
            <person name="Chen C."/>
            <person name="Yanf M."/>
            <person name="Daum C."/>
            <person name="Ng V."/>
            <person name="Clum A."/>
            <person name="Steindorff A."/>
            <person name="Ohm R."/>
            <person name="Martin F."/>
            <person name="Silar P."/>
            <person name="Natvig D."/>
            <person name="Lalanne C."/>
            <person name="Gautier V."/>
            <person name="Ament-velasquez S.L."/>
            <person name="Kruys A."/>
            <person name="Hutchinson M.I."/>
            <person name="Powell A.J."/>
            <person name="Barry K."/>
            <person name="Miller A.N."/>
            <person name="Grigoriev I.V."/>
            <person name="Debuchy R."/>
            <person name="Gladieux P."/>
            <person name="Thoren M.H."/>
            <person name="Johannesson H."/>
        </authorList>
    </citation>
    <scope>NUCLEOTIDE SEQUENCE</scope>
    <source>
        <strain evidence="6">FGSC 1904</strain>
    </source>
</reference>
<keyword evidence="3 4" id="KW-0460">Magnesium</keyword>
<keyword evidence="4" id="KW-0456">Lyase</keyword>
<evidence type="ECO:0000256" key="4">
    <source>
        <dbReference type="RuleBase" id="RU366034"/>
    </source>
</evidence>
<proteinExistence type="inferred from homology"/>
<dbReference type="InterPro" id="IPR034686">
    <property type="entry name" value="Terpene_cyclase-like_2"/>
</dbReference>
<dbReference type="Proteomes" id="UP001281003">
    <property type="component" value="Unassembled WGS sequence"/>
</dbReference>
<keyword evidence="4" id="KW-0479">Metal-binding</keyword>
<comment type="caution">
    <text evidence="6">The sequence shown here is derived from an EMBL/GenBank/DDBJ whole genome shotgun (WGS) entry which is preliminary data.</text>
</comment>
<accession>A0AAE0UFR3</accession>
<dbReference type="EMBL" id="JAUTDP010000002">
    <property type="protein sequence ID" value="KAK3402398.1"/>
    <property type="molecule type" value="Genomic_DNA"/>
</dbReference>
<dbReference type="GO" id="GO:0008299">
    <property type="term" value="P:isoprenoid biosynthetic process"/>
    <property type="evidence" value="ECO:0007669"/>
    <property type="project" value="UniProtKB-ARBA"/>
</dbReference>
<feature type="region of interest" description="Disordered" evidence="5">
    <location>
        <begin position="150"/>
        <end position="187"/>
    </location>
</feature>
<dbReference type="EC" id="4.2.3.-" evidence="4"/>
<keyword evidence="7" id="KW-1185">Reference proteome</keyword>
<evidence type="ECO:0000313" key="7">
    <source>
        <dbReference type="Proteomes" id="UP001281003"/>
    </source>
</evidence>
<organism evidence="6 7">
    <name type="scientific">Sordaria brevicollis</name>
    <dbReference type="NCBI Taxonomy" id="83679"/>
    <lineage>
        <taxon>Eukaryota</taxon>
        <taxon>Fungi</taxon>
        <taxon>Dikarya</taxon>
        <taxon>Ascomycota</taxon>
        <taxon>Pezizomycotina</taxon>
        <taxon>Sordariomycetes</taxon>
        <taxon>Sordariomycetidae</taxon>
        <taxon>Sordariales</taxon>
        <taxon>Sordariaceae</taxon>
        <taxon>Sordaria</taxon>
    </lineage>
</organism>
<evidence type="ECO:0000313" key="6">
    <source>
        <dbReference type="EMBL" id="KAK3402398.1"/>
    </source>
</evidence>
<gene>
    <name evidence="6" type="ORF">B0T20DRAFT_404235</name>
</gene>
<evidence type="ECO:0000256" key="1">
    <source>
        <dbReference type="ARBA" id="ARBA00001946"/>
    </source>
</evidence>
<protein>
    <recommendedName>
        <fullName evidence="4">Terpene synthase</fullName>
        <ecNumber evidence="4">4.2.3.-</ecNumber>
    </recommendedName>
</protein>
<evidence type="ECO:0000256" key="2">
    <source>
        <dbReference type="ARBA" id="ARBA00006333"/>
    </source>
</evidence>
<dbReference type="PANTHER" id="PTHR35201">
    <property type="entry name" value="TERPENE SYNTHASE"/>
    <property type="match status" value="1"/>
</dbReference>
<reference evidence="6" key="1">
    <citation type="journal article" date="2023" name="Mol. Phylogenet. Evol.">
        <title>Genome-scale phylogeny and comparative genomics of the fungal order Sordariales.</title>
        <authorList>
            <person name="Hensen N."/>
            <person name="Bonometti L."/>
            <person name="Westerberg I."/>
            <person name="Brannstrom I.O."/>
            <person name="Guillou S."/>
            <person name="Cros-Aarteil S."/>
            <person name="Calhoun S."/>
            <person name="Haridas S."/>
            <person name="Kuo A."/>
            <person name="Mondo S."/>
            <person name="Pangilinan J."/>
            <person name="Riley R."/>
            <person name="LaButti K."/>
            <person name="Andreopoulos B."/>
            <person name="Lipzen A."/>
            <person name="Chen C."/>
            <person name="Yan M."/>
            <person name="Daum C."/>
            <person name="Ng V."/>
            <person name="Clum A."/>
            <person name="Steindorff A."/>
            <person name="Ohm R.A."/>
            <person name="Martin F."/>
            <person name="Silar P."/>
            <person name="Natvig D.O."/>
            <person name="Lalanne C."/>
            <person name="Gautier V."/>
            <person name="Ament-Velasquez S.L."/>
            <person name="Kruys A."/>
            <person name="Hutchinson M.I."/>
            <person name="Powell A.J."/>
            <person name="Barry K."/>
            <person name="Miller A.N."/>
            <person name="Grigoriev I.V."/>
            <person name="Debuchy R."/>
            <person name="Gladieux P."/>
            <person name="Hiltunen Thoren M."/>
            <person name="Johannesson H."/>
        </authorList>
    </citation>
    <scope>NUCLEOTIDE SEQUENCE</scope>
    <source>
        <strain evidence="6">FGSC 1904</strain>
    </source>
</reference>
<dbReference type="PANTHER" id="PTHR35201:SF4">
    <property type="entry name" value="BETA-PINACENE SYNTHASE-RELATED"/>
    <property type="match status" value="1"/>
</dbReference>
<comment type="similarity">
    <text evidence="2 4">Belongs to the terpene synthase family.</text>
</comment>
<dbReference type="GO" id="GO:0046872">
    <property type="term" value="F:metal ion binding"/>
    <property type="evidence" value="ECO:0007669"/>
    <property type="project" value="UniProtKB-KW"/>
</dbReference>
<comment type="cofactor">
    <cofactor evidence="1 4">
        <name>Mg(2+)</name>
        <dbReference type="ChEBI" id="CHEBI:18420"/>
    </cofactor>
</comment>
<evidence type="ECO:0000256" key="3">
    <source>
        <dbReference type="ARBA" id="ARBA00022842"/>
    </source>
</evidence>
<dbReference type="InterPro" id="IPR008949">
    <property type="entry name" value="Isoprenoid_synthase_dom_sf"/>
</dbReference>
<evidence type="ECO:0000256" key="5">
    <source>
        <dbReference type="SAM" id="MobiDB-lite"/>
    </source>
</evidence>